<dbReference type="Pfam" id="PF01726">
    <property type="entry name" value="LexA_DNA_bind"/>
    <property type="match status" value="1"/>
</dbReference>
<name>A0A243SAN3_9ACTN</name>
<dbReference type="Proteomes" id="UP000195105">
    <property type="component" value="Unassembled WGS sequence"/>
</dbReference>
<dbReference type="EMBL" id="NGFN01000008">
    <property type="protein sequence ID" value="OUD04722.1"/>
    <property type="molecule type" value="Genomic_DNA"/>
</dbReference>
<sequence>MVRHRVEYLTDRQEQILRCIRMAIADQGDAPTVAEIAAAVGVAPSTVHYQLQELETKGAIVREPHRPRGIRLA</sequence>
<dbReference type="AlphaFoldDB" id="A0A243SAN3"/>
<dbReference type="InterPro" id="IPR036388">
    <property type="entry name" value="WH-like_DNA-bd_sf"/>
</dbReference>
<dbReference type="InterPro" id="IPR006199">
    <property type="entry name" value="LexA_DNA-bd_dom"/>
</dbReference>
<evidence type="ECO:0000259" key="1">
    <source>
        <dbReference type="Pfam" id="PF01726"/>
    </source>
</evidence>
<gene>
    <name evidence="2" type="ORF">CA983_02925</name>
</gene>
<protein>
    <recommendedName>
        <fullName evidence="1">LexA repressor DNA-binding domain-containing protein</fullName>
    </recommendedName>
</protein>
<evidence type="ECO:0000313" key="2">
    <source>
        <dbReference type="EMBL" id="OUD04722.1"/>
    </source>
</evidence>
<organism evidence="2 3">
    <name type="scientific">Streptomyces swartbergensis</name>
    <dbReference type="NCBI Taxonomy" id="487165"/>
    <lineage>
        <taxon>Bacteria</taxon>
        <taxon>Bacillati</taxon>
        <taxon>Actinomycetota</taxon>
        <taxon>Actinomycetes</taxon>
        <taxon>Kitasatosporales</taxon>
        <taxon>Streptomycetaceae</taxon>
        <taxon>Streptomyces</taxon>
    </lineage>
</organism>
<dbReference type="GO" id="GO:0004252">
    <property type="term" value="F:serine-type endopeptidase activity"/>
    <property type="evidence" value="ECO:0007669"/>
    <property type="project" value="InterPro"/>
</dbReference>
<keyword evidence="3" id="KW-1185">Reference proteome</keyword>
<dbReference type="GO" id="GO:0006508">
    <property type="term" value="P:proteolysis"/>
    <property type="evidence" value="ECO:0007669"/>
    <property type="project" value="InterPro"/>
</dbReference>
<dbReference type="PANTHER" id="PTHR33516:SF2">
    <property type="entry name" value="LEXA REPRESSOR-RELATED"/>
    <property type="match status" value="1"/>
</dbReference>
<evidence type="ECO:0000313" key="3">
    <source>
        <dbReference type="Proteomes" id="UP000195105"/>
    </source>
</evidence>
<comment type="caution">
    <text evidence="2">The sequence shown here is derived from an EMBL/GenBank/DDBJ whole genome shotgun (WGS) entry which is preliminary data.</text>
</comment>
<dbReference type="SUPFAM" id="SSF46785">
    <property type="entry name" value="Winged helix' DNA-binding domain"/>
    <property type="match status" value="1"/>
</dbReference>
<dbReference type="PANTHER" id="PTHR33516">
    <property type="entry name" value="LEXA REPRESSOR"/>
    <property type="match status" value="1"/>
</dbReference>
<proteinExistence type="predicted"/>
<dbReference type="RefSeq" id="WP_086599290.1">
    <property type="nucleotide sequence ID" value="NZ_NGFN01000008.1"/>
</dbReference>
<dbReference type="Gene3D" id="1.10.10.10">
    <property type="entry name" value="Winged helix-like DNA-binding domain superfamily/Winged helix DNA-binding domain"/>
    <property type="match status" value="1"/>
</dbReference>
<dbReference type="InterPro" id="IPR036390">
    <property type="entry name" value="WH_DNA-bd_sf"/>
</dbReference>
<dbReference type="InterPro" id="IPR050077">
    <property type="entry name" value="LexA_repressor"/>
</dbReference>
<accession>A0A243SAN3</accession>
<feature type="domain" description="LexA repressor DNA-binding" evidence="1">
    <location>
        <begin position="8"/>
        <end position="69"/>
    </location>
</feature>
<reference evidence="2 3" key="1">
    <citation type="submission" date="2017-05" db="EMBL/GenBank/DDBJ databases">
        <title>Biotechnological potential of actinobacteria isolated from South African environments.</title>
        <authorList>
            <person name="Le Roes-Hill M."/>
            <person name="Prins A."/>
            <person name="Durrell K.A."/>
        </authorList>
    </citation>
    <scope>NUCLEOTIDE SEQUENCE [LARGE SCALE GENOMIC DNA]</scope>
    <source>
        <strain evidence="2 3">HMC13</strain>
    </source>
</reference>